<dbReference type="GO" id="GO:0008780">
    <property type="term" value="F:acyl-[acyl-carrier-protein]-UDP-N-acetylglucosamine O-acyltransferase activity"/>
    <property type="evidence" value="ECO:0007669"/>
    <property type="project" value="UniProtKB-UniRule"/>
</dbReference>
<dbReference type="PANTHER" id="PTHR43480">
    <property type="entry name" value="ACYL-[ACYL-CARRIER-PROTEIN]--UDP-N-ACETYLGLUCOSAMINE O-ACYLTRANSFERASE"/>
    <property type="match status" value="1"/>
</dbReference>
<evidence type="ECO:0000256" key="6">
    <source>
        <dbReference type="HAMAP-Rule" id="MF_00387"/>
    </source>
</evidence>
<evidence type="ECO:0000256" key="1">
    <source>
        <dbReference type="ARBA" id="ARBA00022516"/>
    </source>
</evidence>
<name>A0A8J6TD01_9BACT</name>
<gene>
    <name evidence="6 8" type="primary">lpxA</name>
    <name evidence="8" type="ORF">H8E79_01440</name>
</gene>
<comment type="subunit">
    <text evidence="6">Homotrimer.</text>
</comment>
<dbReference type="PANTHER" id="PTHR43480:SF1">
    <property type="entry name" value="ACYL-[ACYL-CARRIER-PROTEIN]--UDP-N-ACETYLGLUCOSAMINE O-ACYLTRANSFERASE, MITOCHONDRIAL-RELATED"/>
    <property type="match status" value="1"/>
</dbReference>
<dbReference type="SUPFAM" id="SSF51161">
    <property type="entry name" value="Trimeric LpxA-like enzymes"/>
    <property type="match status" value="1"/>
</dbReference>
<comment type="catalytic activity">
    <reaction evidence="6">
        <text>a (3R)-hydroxyacyl-[ACP] + UDP-N-acetyl-alpha-D-glucosamine = a UDP-3-O-[(3R)-3-hydroxyacyl]-N-acetyl-alpha-D-glucosamine + holo-[ACP]</text>
        <dbReference type="Rhea" id="RHEA:67812"/>
        <dbReference type="Rhea" id="RHEA-COMP:9685"/>
        <dbReference type="Rhea" id="RHEA-COMP:9945"/>
        <dbReference type="ChEBI" id="CHEBI:57705"/>
        <dbReference type="ChEBI" id="CHEBI:64479"/>
        <dbReference type="ChEBI" id="CHEBI:78827"/>
        <dbReference type="ChEBI" id="CHEBI:173225"/>
        <dbReference type="EC" id="2.3.1.129"/>
    </reaction>
</comment>
<dbReference type="Pfam" id="PF13720">
    <property type="entry name" value="Acetyltransf_11"/>
    <property type="match status" value="1"/>
</dbReference>
<keyword evidence="5 6" id="KW-0012">Acyltransferase</keyword>
<keyword evidence="6" id="KW-0677">Repeat</keyword>
<dbReference type="InterPro" id="IPR029098">
    <property type="entry name" value="Acetyltransf_C"/>
</dbReference>
<dbReference type="InterPro" id="IPR011004">
    <property type="entry name" value="Trimer_LpxA-like_sf"/>
</dbReference>
<evidence type="ECO:0000313" key="8">
    <source>
        <dbReference type="EMBL" id="MBC8207817.1"/>
    </source>
</evidence>
<dbReference type="GO" id="GO:0005737">
    <property type="term" value="C:cytoplasm"/>
    <property type="evidence" value="ECO:0007669"/>
    <property type="project" value="UniProtKB-SubCell"/>
</dbReference>
<dbReference type="EMBL" id="JACNLK010000017">
    <property type="protein sequence ID" value="MBC8207817.1"/>
    <property type="molecule type" value="Genomic_DNA"/>
</dbReference>
<dbReference type="AlphaFoldDB" id="A0A8J6TD01"/>
<dbReference type="HAMAP" id="MF_00387">
    <property type="entry name" value="LpxA"/>
    <property type="match status" value="1"/>
</dbReference>
<dbReference type="PIRSF" id="PIRSF000456">
    <property type="entry name" value="UDP-GlcNAc_acltr"/>
    <property type="match status" value="1"/>
</dbReference>
<sequence length="265" mass="28280">MTIHQTAVVDSRAELDSTVEVGAYAVIESGVRIGSGTSIAAHAVVASGTTLGCNNQIGSFTSIGTPPQDTSYKGEDTELVIGDNNIVREYTSINRGTANGGGRTEIGDDNLLMASVHVGHDCRIGNHIIMANVAMLAGHVEVGDYASISALVGVHQFCRIGVHAYIGGMSGITHDVAPYVLIAGTRNQMRVSGINKIGLRRKGFSRETIAKLDEAFRIIFRSPNLLHQDALVKARDAVGDCEEVELLVRFFEESKRGVAKRTSDD</sequence>
<dbReference type="GO" id="GO:0016020">
    <property type="term" value="C:membrane"/>
    <property type="evidence" value="ECO:0007669"/>
    <property type="project" value="GOC"/>
</dbReference>
<dbReference type="InterPro" id="IPR010137">
    <property type="entry name" value="Lipid_A_LpxA"/>
</dbReference>
<dbReference type="UniPathway" id="UPA00359">
    <property type="reaction ID" value="UER00477"/>
</dbReference>
<keyword evidence="2 6" id="KW-0441">Lipid A biosynthesis</keyword>
<dbReference type="InterPro" id="IPR037157">
    <property type="entry name" value="Acetyltransf_C_sf"/>
</dbReference>
<dbReference type="Proteomes" id="UP000599024">
    <property type="component" value="Unassembled WGS sequence"/>
</dbReference>
<dbReference type="Gene3D" id="1.20.1180.10">
    <property type="entry name" value="Udp N-acetylglucosamine O-acyltransferase, C-terminal domain"/>
    <property type="match status" value="1"/>
</dbReference>
<comment type="function">
    <text evidence="6">Involved in the biosynthesis of lipid A, a phosphorylated glycolipid that anchors the lipopolysaccharide to the outer membrane of the cell.</text>
</comment>
<evidence type="ECO:0000259" key="7">
    <source>
        <dbReference type="Pfam" id="PF13720"/>
    </source>
</evidence>
<evidence type="ECO:0000256" key="4">
    <source>
        <dbReference type="ARBA" id="ARBA00023098"/>
    </source>
</evidence>
<comment type="caution">
    <text evidence="8">The sequence shown here is derived from an EMBL/GenBank/DDBJ whole genome shotgun (WGS) entry which is preliminary data.</text>
</comment>
<evidence type="ECO:0000256" key="3">
    <source>
        <dbReference type="ARBA" id="ARBA00022679"/>
    </source>
</evidence>
<comment type="similarity">
    <text evidence="6">Belongs to the transferase hexapeptide repeat family. LpxA subfamily.</text>
</comment>
<dbReference type="NCBIfam" id="NF003657">
    <property type="entry name" value="PRK05289.1"/>
    <property type="match status" value="1"/>
</dbReference>
<feature type="domain" description="UDP N-acetylglucosamine O-acyltransferase C-terminal" evidence="7">
    <location>
        <begin position="175"/>
        <end position="258"/>
    </location>
</feature>
<evidence type="ECO:0000256" key="2">
    <source>
        <dbReference type="ARBA" id="ARBA00022556"/>
    </source>
</evidence>
<evidence type="ECO:0000256" key="5">
    <source>
        <dbReference type="ARBA" id="ARBA00023315"/>
    </source>
</evidence>
<keyword evidence="1 6" id="KW-0444">Lipid biosynthesis</keyword>
<dbReference type="CDD" id="cd03351">
    <property type="entry name" value="LbH_UDP-GlcNAc_AT"/>
    <property type="match status" value="1"/>
</dbReference>
<keyword evidence="4 6" id="KW-0443">Lipid metabolism</keyword>
<proteinExistence type="inferred from homology"/>
<organism evidence="8 9">
    <name type="scientific">Candidatus Desulfatifera sulfidica</name>
    <dbReference type="NCBI Taxonomy" id="2841691"/>
    <lineage>
        <taxon>Bacteria</taxon>
        <taxon>Pseudomonadati</taxon>
        <taxon>Thermodesulfobacteriota</taxon>
        <taxon>Desulfobulbia</taxon>
        <taxon>Desulfobulbales</taxon>
        <taxon>Desulfobulbaceae</taxon>
        <taxon>Candidatus Desulfatifera</taxon>
    </lineage>
</organism>
<comment type="subcellular location">
    <subcellularLocation>
        <location evidence="6">Cytoplasm</location>
    </subcellularLocation>
</comment>
<keyword evidence="3 6" id="KW-0808">Transferase</keyword>
<dbReference type="GO" id="GO:0009245">
    <property type="term" value="P:lipid A biosynthetic process"/>
    <property type="evidence" value="ECO:0007669"/>
    <property type="project" value="UniProtKB-UniRule"/>
</dbReference>
<reference evidence="8 9" key="1">
    <citation type="submission" date="2020-08" db="EMBL/GenBank/DDBJ databases">
        <title>Bridging the membrane lipid divide: bacteria of the FCB group superphylum have the potential to synthesize archaeal ether lipids.</title>
        <authorList>
            <person name="Villanueva L."/>
            <person name="Von Meijenfeldt F.A.B."/>
            <person name="Westbye A.B."/>
            <person name="Yadav S."/>
            <person name="Hopmans E.C."/>
            <person name="Dutilh B.E."/>
            <person name="Sinninghe Damste J.S."/>
        </authorList>
    </citation>
    <scope>NUCLEOTIDE SEQUENCE [LARGE SCALE GENOMIC DNA]</scope>
    <source>
        <strain evidence="8">NIOZ-UU81</strain>
    </source>
</reference>
<comment type="pathway">
    <text evidence="6">Glycolipid biosynthesis; lipid IV(A) biosynthesis; lipid IV(A) from (3R)-3-hydroxytetradecanoyl-[acyl-carrier-protein] and UDP-N-acetyl-alpha-D-glucosamine: step 1/6.</text>
</comment>
<protein>
    <recommendedName>
        <fullName evidence="6">Acyl-[acyl-carrier-protein]--UDP-N-acetylglucosamine O-acyltransferase</fullName>
        <shortName evidence="6">UDP-N-acetylglucosamine acyltransferase</shortName>
        <ecNumber evidence="6">2.3.1.129</ecNumber>
    </recommendedName>
</protein>
<dbReference type="NCBIfam" id="TIGR01852">
    <property type="entry name" value="lipid_A_lpxA"/>
    <property type="match status" value="1"/>
</dbReference>
<evidence type="ECO:0000313" key="9">
    <source>
        <dbReference type="Proteomes" id="UP000599024"/>
    </source>
</evidence>
<accession>A0A8J6TD01</accession>
<dbReference type="EC" id="2.3.1.129" evidence="6"/>
<dbReference type="Gene3D" id="2.160.10.10">
    <property type="entry name" value="Hexapeptide repeat proteins"/>
    <property type="match status" value="1"/>
</dbReference>
<keyword evidence="6" id="KW-0963">Cytoplasm</keyword>